<dbReference type="AlphaFoldDB" id="A0A0H5Q0M7"/>
<organism evidence="1">
    <name type="scientific">uncultured prokaryote</name>
    <dbReference type="NCBI Taxonomy" id="198431"/>
    <lineage>
        <taxon>unclassified sequences</taxon>
        <taxon>environmental samples</taxon>
    </lineage>
</organism>
<evidence type="ECO:0000313" key="1">
    <source>
        <dbReference type="EMBL" id="CRY95526.1"/>
    </source>
</evidence>
<reference evidence="1" key="2">
    <citation type="submission" date="2015-07" db="EMBL/GenBank/DDBJ databases">
        <title>Plasmids, circular viruses and viroids from rat gut.</title>
        <authorList>
            <person name="Jorgensen T.J."/>
            <person name="Hansen M.A."/>
            <person name="Xu Z."/>
            <person name="Tabak M.A."/>
            <person name="Sorensen S.J."/>
            <person name="Hansen L.H."/>
        </authorList>
    </citation>
    <scope>NUCLEOTIDE SEQUENCE</scope>
    <source>
        <strain evidence="1">RGRH0655</strain>
    </source>
</reference>
<sequence length="72" mass="8336">MTKEEHAAEIARLFRAYQSPYAGHLLLALGDIQKDWPADYPNWKEFVVDLMEAMECHDFGLFDELLATQGDY</sequence>
<dbReference type="EMBL" id="LN853279">
    <property type="protein sequence ID" value="CRY95526.1"/>
    <property type="molecule type" value="Genomic_DNA"/>
</dbReference>
<protein>
    <submittedName>
        <fullName evidence="1">Uncharacterized protein</fullName>
    </submittedName>
</protein>
<name>A0A0H5Q0M7_9ZZZZ</name>
<proteinExistence type="predicted"/>
<reference evidence="1" key="1">
    <citation type="submission" date="2015-06" db="EMBL/GenBank/DDBJ databases">
        <authorList>
            <person name="Joergensen T."/>
        </authorList>
    </citation>
    <scope>NUCLEOTIDE SEQUENCE</scope>
    <source>
        <strain evidence="1">RGRH0655</strain>
    </source>
</reference>
<accession>A0A0H5Q0M7</accession>